<evidence type="ECO:0000313" key="2">
    <source>
        <dbReference type="Proteomes" id="UP000270094"/>
    </source>
</evidence>
<dbReference type="PANTHER" id="PTHR32122">
    <property type="entry name" value="TATA BOX-BINDING PROTEIN ASSOCIATED FACTOR RNA POLYMERASE I SUBUNIT A"/>
    <property type="match status" value="1"/>
</dbReference>
<accession>A0A3P7LH46</accession>
<dbReference type="Proteomes" id="UP000270094">
    <property type="component" value="Unassembled WGS sequence"/>
</dbReference>
<keyword evidence="2" id="KW-1185">Reference proteome</keyword>
<dbReference type="EMBL" id="UYYB01102205">
    <property type="protein sequence ID" value="VDM78518.1"/>
    <property type="molecule type" value="Genomic_DNA"/>
</dbReference>
<organism evidence="1 2">
    <name type="scientific">Strongylus vulgaris</name>
    <name type="common">Blood worm</name>
    <dbReference type="NCBI Taxonomy" id="40348"/>
    <lineage>
        <taxon>Eukaryota</taxon>
        <taxon>Metazoa</taxon>
        <taxon>Ecdysozoa</taxon>
        <taxon>Nematoda</taxon>
        <taxon>Chromadorea</taxon>
        <taxon>Rhabditida</taxon>
        <taxon>Rhabditina</taxon>
        <taxon>Rhabditomorpha</taxon>
        <taxon>Strongyloidea</taxon>
        <taxon>Strongylidae</taxon>
        <taxon>Strongylus</taxon>
    </lineage>
</organism>
<sequence length="341" mass="38740">MTQLANSELLRMVSETIEKSKQGWNELNYKIQFLIYYDSPIAFFMALQSTLAKKHEKSFDMGNRLVLLATMQAMIYTTTTAKNTILMQLSEVLIAAMICGDLSHVSAILALEPSIHRYNKGYDNAAIWNAYKLVAEYEEWKGRTGFGGMILNTAQTLLEVAEIDPARGTLFFETACKIWAKVGRCEDKIAEAVSSILRRCPQLLGRVTAFLKSIDYDHEIEVAIEEVCDAKDSGLHPSDAAWVDWCRTRVERPERFGQRLQVLDRCVNILFKFLDYGSNRGNAQAWVLLHTAVQFVDPSSLVPLWSERYDWWPRFHTVSLPSEAATRRSELLAALAETPIE</sequence>
<name>A0A3P7LH46_STRVU</name>
<evidence type="ECO:0000313" key="1">
    <source>
        <dbReference type="EMBL" id="VDM78518.1"/>
    </source>
</evidence>
<dbReference type="InterPro" id="IPR052669">
    <property type="entry name" value="SL1/TIF-IB_Component"/>
</dbReference>
<proteinExistence type="predicted"/>
<gene>
    <name evidence="1" type="ORF">SVUK_LOCUS13516</name>
</gene>
<dbReference type="OrthoDB" id="5792247at2759"/>
<dbReference type="AlphaFoldDB" id="A0A3P7LH46"/>
<reference evidence="1 2" key="1">
    <citation type="submission" date="2018-11" db="EMBL/GenBank/DDBJ databases">
        <authorList>
            <consortium name="Pathogen Informatics"/>
        </authorList>
    </citation>
    <scope>NUCLEOTIDE SEQUENCE [LARGE SCALE GENOMIC DNA]</scope>
</reference>
<dbReference type="PANTHER" id="PTHR32122:SF1">
    <property type="entry name" value="TATA BOX-BINDING PROTEIN-ASSOCIATED FACTOR RNA POLYMERASE I SUBUNIT A"/>
    <property type="match status" value="1"/>
</dbReference>
<protein>
    <submittedName>
        <fullName evidence="1">Uncharacterized protein</fullName>
    </submittedName>
</protein>